<reference evidence="2 3" key="1">
    <citation type="submission" date="2024-11" db="EMBL/GenBank/DDBJ databases">
        <title>Adaptive evolution of stress response genes in parasites aligns with host niche diversity.</title>
        <authorList>
            <person name="Hahn C."/>
            <person name="Resl P."/>
        </authorList>
    </citation>
    <scope>NUCLEOTIDE SEQUENCE [LARGE SCALE GENOMIC DNA]</scope>
    <source>
        <strain evidence="2">EGGRZ-B1_66</strain>
        <tissue evidence="2">Body</tissue>
    </source>
</reference>
<feature type="region of interest" description="Disordered" evidence="1">
    <location>
        <begin position="116"/>
        <end position="135"/>
    </location>
</feature>
<gene>
    <name evidence="2" type="ORF">Ciccas_008866</name>
</gene>
<feature type="region of interest" description="Disordered" evidence="1">
    <location>
        <begin position="12"/>
        <end position="84"/>
    </location>
</feature>
<keyword evidence="3" id="KW-1185">Reference proteome</keyword>
<proteinExistence type="predicted"/>
<organism evidence="2 3">
    <name type="scientific">Cichlidogyrus casuarinus</name>
    <dbReference type="NCBI Taxonomy" id="1844966"/>
    <lineage>
        <taxon>Eukaryota</taxon>
        <taxon>Metazoa</taxon>
        <taxon>Spiralia</taxon>
        <taxon>Lophotrochozoa</taxon>
        <taxon>Platyhelminthes</taxon>
        <taxon>Monogenea</taxon>
        <taxon>Monopisthocotylea</taxon>
        <taxon>Dactylogyridea</taxon>
        <taxon>Ancyrocephalidae</taxon>
        <taxon>Cichlidogyrus</taxon>
    </lineage>
</organism>
<dbReference type="Proteomes" id="UP001626550">
    <property type="component" value="Unassembled WGS sequence"/>
</dbReference>
<evidence type="ECO:0000313" key="2">
    <source>
        <dbReference type="EMBL" id="KAL3312541.1"/>
    </source>
</evidence>
<evidence type="ECO:0000256" key="1">
    <source>
        <dbReference type="SAM" id="MobiDB-lite"/>
    </source>
</evidence>
<name>A0ABD2PYS5_9PLAT</name>
<sequence length="294" mass="31146">MDDPLDNVAVEVVQDPSESVPDVKVESLPPDCCPSDRPDSAHLPEQASLEETSSATPDDIQEVQVMSRSSEFESQGSPDEVTGEGQSIADKFNQIAKMNKHNIFKTKRHNTTALTRSLVSTESSTEPRKDQSESVGELLDTFQIEDGGKNRVFSEAPCTTHHARFLSDEVGLTTSVLVATKLTHSLESSGTSSPLKKVSIDQESTEGDSGIEPVGLTPFHKASGVARSRSAASTLSTTARKRVVPADLISSGSPSAVIPGTPPSVVNQGSGHTGSDEGASLSLLEIILLSFYCP</sequence>
<evidence type="ECO:0000313" key="3">
    <source>
        <dbReference type="Proteomes" id="UP001626550"/>
    </source>
</evidence>
<feature type="compositionally biased region" description="Polar residues" evidence="1">
    <location>
        <begin position="64"/>
        <end position="77"/>
    </location>
</feature>
<dbReference type="AlphaFoldDB" id="A0ABD2PYS5"/>
<dbReference type="EMBL" id="JBJKFK010001654">
    <property type="protein sequence ID" value="KAL3312541.1"/>
    <property type="molecule type" value="Genomic_DNA"/>
</dbReference>
<comment type="caution">
    <text evidence="2">The sequence shown here is derived from an EMBL/GenBank/DDBJ whole genome shotgun (WGS) entry which is preliminary data.</text>
</comment>
<feature type="region of interest" description="Disordered" evidence="1">
    <location>
        <begin position="251"/>
        <end position="276"/>
    </location>
</feature>
<accession>A0ABD2PYS5</accession>
<protein>
    <submittedName>
        <fullName evidence="2">Uncharacterized protein</fullName>
    </submittedName>
</protein>